<feature type="transmembrane region" description="Helical" evidence="12">
    <location>
        <begin position="244"/>
        <end position="263"/>
    </location>
</feature>
<evidence type="ECO:0000313" key="15">
    <source>
        <dbReference type="Proteomes" id="UP000092093"/>
    </source>
</evidence>
<reference evidence="14 15" key="1">
    <citation type="submission" date="2015-09" db="EMBL/GenBank/DDBJ databases">
        <title>Aphanizomenon flos-aquae WA102.</title>
        <authorList>
            <person name="Driscoll C."/>
        </authorList>
    </citation>
    <scope>NUCLEOTIDE SEQUENCE [LARGE SCALE GENOMIC DNA]</scope>
    <source>
        <strain evidence="14">WA102</strain>
    </source>
</reference>
<dbReference type="SUPFAM" id="SSF103481">
    <property type="entry name" value="Multidrug resistance efflux transporter EmrE"/>
    <property type="match status" value="2"/>
</dbReference>
<feature type="domain" description="EamA" evidence="13">
    <location>
        <begin position="182"/>
        <end position="316"/>
    </location>
</feature>
<sequence>MKNQNQDFIIIKNEEHQKKHDHVESSFNFKAVGVLLVIIAATAFALKGIFVKLAFEEGISVITLLLLRNAISAPLFWLGFFIVQRRNHISIQPQHLIACFFTGFLYFLSILTDLTGISLLDVSVERVIFFTYPAMIIIFTAIASRKLPAKNHLAAFIITYIGIGIIVGITSKWSIFINNLEGSIWAITAASSYALYLIKSQSIIASIGSIQFTTISNTFTFLCLCIYSLGFGVWPEFNINLNEYYYATIISVFCTVIPFFILFEGIKRIGSTQSAIISMIGPAITLLAAHTILSEKLDINQLMGVVIAILGVFMIIGNNILDTAWKNLYNQLNPNPKTITITLEPSQNANLWEQFSSWILSTNNLLYIGWFGVLMFSKGIPLGISGAFNFIIIFLAEYNILMHPLYLLSVAIVFGGSLFFAIYGNFVNSSLIRKNIKNKS</sequence>
<feature type="transmembrane region" description="Helical" evidence="12">
    <location>
        <begin position="299"/>
        <end position="321"/>
    </location>
</feature>
<feature type="transmembrane region" description="Helical" evidence="12">
    <location>
        <begin position="405"/>
        <end position="427"/>
    </location>
</feature>
<comment type="caution">
    <text evidence="14">The sequence shown here is derived from an EMBL/GenBank/DDBJ whole genome shotgun (WGS) entry which is preliminary data.</text>
</comment>
<evidence type="ECO:0000256" key="12">
    <source>
        <dbReference type="SAM" id="Phobius"/>
    </source>
</evidence>
<evidence type="ECO:0000256" key="4">
    <source>
        <dbReference type="ARBA" id="ARBA00022494"/>
    </source>
</evidence>
<accession>A0A1B7X1H1</accession>
<feature type="transmembrane region" description="Helical" evidence="12">
    <location>
        <begin position="365"/>
        <end position="393"/>
    </location>
</feature>
<evidence type="ECO:0000256" key="2">
    <source>
        <dbReference type="ARBA" id="ARBA00007362"/>
    </source>
</evidence>
<keyword evidence="5" id="KW-0602">Photosynthesis</keyword>
<feature type="transmembrane region" description="Helical" evidence="12">
    <location>
        <begin position="126"/>
        <end position="143"/>
    </location>
</feature>
<feature type="transmembrane region" description="Helical" evidence="12">
    <location>
        <begin position="58"/>
        <end position="83"/>
    </location>
</feature>
<dbReference type="PANTHER" id="PTHR22911">
    <property type="entry name" value="ACYL-MALONYL CONDENSING ENZYME-RELATED"/>
    <property type="match status" value="1"/>
</dbReference>
<dbReference type="InterPro" id="IPR037185">
    <property type="entry name" value="EmrE-like"/>
</dbReference>
<keyword evidence="8" id="KW-0460">Magnesium</keyword>
<dbReference type="EMBL" id="LJOW01000066">
    <property type="protein sequence ID" value="OBQ43173.1"/>
    <property type="molecule type" value="Genomic_DNA"/>
</dbReference>
<comment type="similarity">
    <text evidence="3">Belongs to the reaction center PufL/M/PsbA/D family.</text>
</comment>
<evidence type="ECO:0000256" key="11">
    <source>
        <dbReference type="ARBA" id="ARBA00023136"/>
    </source>
</evidence>
<feature type="transmembrane region" description="Helical" evidence="12">
    <location>
        <begin position="210"/>
        <end position="232"/>
    </location>
</feature>
<dbReference type="GO" id="GO:0016168">
    <property type="term" value="F:chlorophyll binding"/>
    <property type="evidence" value="ECO:0007669"/>
    <property type="project" value="UniProtKB-KW"/>
</dbReference>
<protein>
    <recommendedName>
        <fullName evidence="13">EamA domain-containing protein</fullName>
    </recommendedName>
</protein>
<gene>
    <name evidence="14" type="ORF">AN484_13765</name>
</gene>
<comment type="subcellular location">
    <subcellularLocation>
        <location evidence="1">Cellular thylakoid membrane</location>
        <topology evidence="1">Multi-pass membrane protein</topology>
    </subcellularLocation>
</comment>
<keyword evidence="9 12" id="KW-1133">Transmembrane helix</keyword>
<evidence type="ECO:0000256" key="3">
    <source>
        <dbReference type="ARBA" id="ARBA00008204"/>
    </source>
</evidence>
<dbReference type="GO" id="GO:0046872">
    <property type="term" value="F:metal ion binding"/>
    <property type="evidence" value="ECO:0007669"/>
    <property type="project" value="UniProtKB-KW"/>
</dbReference>
<dbReference type="AlphaFoldDB" id="A0A1B7X1H1"/>
<dbReference type="Gene3D" id="1.20.85.10">
    <property type="entry name" value="Photosystem II protein D1-like"/>
    <property type="match status" value="1"/>
</dbReference>
<comment type="similarity">
    <text evidence="2">Belongs to the EamA transporter family.</text>
</comment>
<dbReference type="PANTHER" id="PTHR22911:SF137">
    <property type="entry name" value="SOLUTE CARRIER FAMILY 35 MEMBER G2-RELATED"/>
    <property type="match status" value="1"/>
</dbReference>
<evidence type="ECO:0000256" key="7">
    <source>
        <dbReference type="ARBA" id="ARBA00022723"/>
    </source>
</evidence>
<dbReference type="Pfam" id="PF00892">
    <property type="entry name" value="EamA"/>
    <property type="match status" value="2"/>
</dbReference>
<evidence type="ECO:0000256" key="8">
    <source>
        <dbReference type="ARBA" id="ARBA00022842"/>
    </source>
</evidence>
<dbReference type="Pfam" id="PF00124">
    <property type="entry name" value="Photo_RC"/>
    <property type="match status" value="1"/>
</dbReference>
<feature type="transmembrane region" description="Helical" evidence="12">
    <location>
        <begin position="95"/>
        <end position="120"/>
    </location>
</feature>
<organism evidence="14 15">
    <name type="scientific">Aphanizomenon flos-aquae WA102</name>
    <dbReference type="NCBI Taxonomy" id="1710896"/>
    <lineage>
        <taxon>Bacteria</taxon>
        <taxon>Bacillati</taxon>
        <taxon>Cyanobacteriota</taxon>
        <taxon>Cyanophyceae</taxon>
        <taxon>Nostocales</taxon>
        <taxon>Aphanizomenonaceae</taxon>
        <taxon>Aphanizomenon</taxon>
    </lineage>
</organism>
<dbReference type="InterPro" id="IPR036854">
    <property type="entry name" value="Photo_II_D1/D2_sf"/>
</dbReference>
<evidence type="ECO:0000256" key="5">
    <source>
        <dbReference type="ARBA" id="ARBA00022531"/>
    </source>
</evidence>
<feature type="transmembrane region" description="Helical" evidence="12">
    <location>
        <begin position="275"/>
        <end position="293"/>
    </location>
</feature>
<dbReference type="SUPFAM" id="SSF81483">
    <property type="entry name" value="Bacterial photosystem II reaction centre, L and M subunits"/>
    <property type="match status" value="1"/>
</dbReference>
<evidence type="ECO:0000256" key="10">
    <source>
        <dbReference type="ARBA" id="ARBA00022991"/>
    </source>
</evidence>
<dbReference type="GO" id="GO:0009772">
    <property type="term" value="P:photosynthetic electron transport in photosystem II"/>
    <property type="evidence" value="ECO:0007669"/>
    <property type="project" value="InterPro"/>
</dbReference>
<dbReference type="InterPro" id="IPR000484">
    <property type="entry name" value="Photo_RC_L/M"/>
</dbReference>
<evidence type="ECO:0000313" key="14">
    <source>
        <dbReference type="EMBL" id="OBQ43173.1"/>
    </source>
</evidence>
<dbReference type="InterPro" id="IPR000620">
    <property type="entry name" value="EamA_dom"/>
</dbReference>
<keyword evidence="10" id="KW-0157">Chromophore</keyword>
<feature type="transmembrane region" description="Helical" evidence="12">
    <location>
        <begin position="27"/>
        <end position="46"/>
    </location>
</feature>
<evidence type="ECO:0000256" key="6">
    <source>
        <dbReference type="ARBA" id="ARBA00022692"/>
    </source>
</evidence>
<keyword evidence="7" id="KW-0479">Metal-binding</keyword>
<proteinExistence type="inferred from homology"/>
<name>A0A1B7X1H1_APHFL</name>
<evidence type="ECO:0000256" key="9">
    <source>
        <dbReference type="ARBA" id="ARBA00022989"/>
    </source>
</evidence>
<evidence type="ECO:0000256" key="1">
    <source>
        <dbReference type="ARBA" id="ARBA00004636"/>
    </source>
</evidence>
<feature type="transmembrane region" description="Helical" evidence="12">
    <location>
        <begin position="155"/>
        <end position="176"/>
    </location>
</feature>
<feature type="domain" description="EamA" evidence="13">
    <location>
        <begin position="33"/>
        <end position="167"/>
    </location>
</feature>
<keyword evidence="11 12" id="KW-0472">Membrane</keyword>
<dbReference type="Proteomes" id="UP000092093">
    <property type="component" value="Unassembled WGS sequence"/>
</dbReference>
<keyword evidence="4" id="KW-0148">Chlorophyll</keyword>
<feature type="transmembrane region" description="Helical" evidence="12">
    <location>
        <begin position="182"/>
        <end position="198"/>
    </location>
</feature>
<keyword evidence="6 12" id="KW-0812">Transmembrane</keyword>
<dbReference type="GO" id="GO:0031676">
    <property type="term" value="C:plasma membrane-derived thylakoid membrane"/>
    <property type="evidence" value="ECO:0007669"/>
    <property type="project" value="UniProtKB-SubCell"/>
</dbReference>
<evidence type="ECO:0000259" key="13">
    <source>
        <dbReference type="Pfam" id="PF00892"/>
    </source>
</evidence>